<evidence type="ECO:0008006" key="6">
    <source>
        <dbReference type="Google" id="ProtNLM"/>
    </source>
</evidence>
<feature type="domain" description="Nephrocystin 3-like N-terminal" evidence="3">
    <location>
        <begin position="305"/>
        <end position="475"/>
    </location>
</feature>
<dbReference type="PANTHER" id="PTHR10039:SF16">
    <property type="entry name" value="GPI INOSITOL-DEACYLASE"/>
    <property type="match status" value="1"/>
</dbReference>
<keyword evidence="5" id="KW-1185">Reference proteome</keyword>
<evidence type="ECO:0000259" key="2">
    <source>
        <dbReference type="Pfam" id="PF17109"/>
    </source>
</evidence>
<dbReference type="InterPro" id="IPR031350">
    <property type="entry name" value="Goodbye_dom"/>
</dbReference>
<dbReference type="EMBL" id="WHVB01000001">
    <property type="protein sequence ID" value="KAF8487226.1"/>
    <property type="molecule type" value="Genomic_DNA"/>
</dbReference>
<gene>
    <name evidence="4" type="ORF">DFH94DRAFT_18761</name>
</gene>
<evidence type="ECO:0000259" key="3">
    <source>
        <dbReference type="Pfam" id="PF24883"/>
    </source>
</evidence>
<dbReference type="Pfam" id="PF24883">
    <property type="entry name" value="NPHP3_N"/>
    <property type="match status" value="1"/>
</dbReference>
<name>A0A9P5N696_9AGAM</name>
<dbReference type="Proteomes" id="UP000759537">
    <property type="component" value="Unassembled WGS sequence"/>
</dbReference>
<dbReference type="InterPro" id="IPR027417">
    <property type="entry name" value="P-loop_NTPase"/>
</dbReference>
<evidence type="ECO:0000313" key="4">
    <source>
        <dbReference type="EMBL" id="KAF8487226.1"/>
    </source>
</evidence>
<keyword evidence="1" id="KW-0677">Repeat</keyword>
<protein>
    <recommendedName>
        <fullName evidence="6">NACHT domain-containing protein</fullName>
    </recommendedName>
</protein>
<organism evidence="4 5">
    <name type="scientific">Russula ochroleuca</name>
    <dbReference type="NCBI Taxonomy" id="152965"/>
    <lineage>
        <taxon>Eukaryota</taxon>
        <taxon>Fungi</taxon>
        <taxon>Dikarya</taxon>
        <taxon>Basidiomycota</taxon>
        <taxon>Agaricomycotina</taxon>
        <taxon>Agaricomycetes</taxon>
        <taxon>Russulales</taxon>
        <taxon>Russulaceae</taxon>
        <taxon>Russula</taxon>
    </lineage>
</organism>
<evidence type="ECO:0000256" key="1">
    <source>
        <dbReference type="ARBA" id="ARBA00022737"/>
    </source>
</evidence>
<reference evidence="4" key="2">
    <citation type="journal article" date="2020" name="Nat. Commun.">
        <title>Large-scale genome sequencing of mycorrhizal fungi provides insights into the early evolution of symbiotic traits.</title>
        <authorList>
            <person name="Miyauchi S."/>
            <person name="Kiss E."/>
            <person name="Kuo A."/>
            <person name="Drula E."/>
            <person name="Kohler A."/>
            <person name="Sanchez-Garcia M."/>
            <person name="Morin E."/>
            <person name="Andreopoulos B."/>
            <person name="Barry K.W."/>
            <person name="Bonito G."/>
            <person name="Buee M."/>
            <person name="Carver A."/>
            <person name="Chen C."/>
            <person name="Cichocki N."/>
            <person name="Clum A."/>
            <person name="Culley D."/>
            <person name="Crous P.W."/>
            <person name="Fauchery L."/>
            <person name="Girlanda M."/>
            <person name="Hayes R.D."/>
            <person name="Keri Z."/>
            <person name="LaButti K."/>
            <person name="Lipzen A."/>
            <person name="Lombard V."/>
            <person name="Magnuson J."/>
            <person name="Maillard F."/>
            <person name="Murat C."/>
            <person name="Nolan M."/>
            <person name="Ohm R.A."/>
            <person name="Pangilinan J."/>
            <person name="Pereira M.F."/>
            <person name="Perotto S."/>
            <person name="Peter M."/>
            <person name="Pfister S."/>
            <person name="Riley R."/>
            <person name="Sitrit Y."/>
            <person name="Stielow J.B."/>
            <person name="Szollosi G."/>
            <person name="Zifcakova L."/>
            <person name="Stursova M."/>
            <person name="Spatafora J.W."/>
            <person name="Tedersoo L."/>
            <person name="Vaario L.M."/>
            <person name="Yamada A."/>
            <person name="Yan M."/>
            <person name="Wang P."/>
            <person name="Xu J."/>
            <person name="Bruns T."/>
            <person name="Baldrian P."/>
            <person name="Vilgalys R."/>
            <person name="Dunand C."/>
            <person name="Henrissat B."/>
            <person name="Grigoriev I.V."/>
            <person name="Hibbett D."/>
            <person name="Nagy L.G."/>
            <person name="Martin F.M."/>
        </authorList>
    </citation>
    <scope>NUCLEOTIDE SEQUENCE</scope>
    <source>
        <strain evidence="4">Prilba</strain>
    </source>
</reference>
<dbReference type="SUPFAM" id="SSF52540">
    <property type="entry name" value="P-loop containing nucleoside triphosphate hydrolases"/>
    <property type="match status" value="1"/>
</dbReference>
<dbReference type="PANTHER" id="PTHR10039">
    <property type="entry name" value="AMELOGENIN"/>
    <property type="match status" value="1"/>
</dbReference>
<reference evidence="4" key="1">
    <citation type="submission" date="2019-10" db="EMBL/GenBank/DDBJ databases">
        <authorList>
            <consortium name="DOE Joint Genome Institute"/>
            <person name="Kuo A."/>
            <person name="Miyauchi S."/>
            <person name="Kiss E."/>
            <person name="Drula E."/>
            <person name="Kohler A."/>
            <person name="Sanchez-Garcia M."/>
            <person name="Andreopoulos B."/>
            <person name="Barry K.W."/>
            <person name="Bonito G."/>
            <person name="Buee M."/>
            <person name="Carver A."/>
            <person name="Chen C."/>
            <person name="Cichocki N."/>
            <person name="Clum A."/>
            <person name="Culley D."/>
            <person name="Crous P.W."/>
            <person name="Fauchery L."/>
            <person name="Girlanda M."/>
            <person name="Hayes R."/>
            <person name="Keri Z."/>
            <person name="LaButti K."/>
            <person name="Lipzen A."/>
            <person name="Lombard V."/>
            <person name="Magnuson J."/>
            <person name="Maillard F."/>
            <person name="Morin E."/>
            <person name="Murat C."/>
            <person name="Nolan M."/>
            <person name="Ohm R."/>
            <person name="Pangilinan J."/>
            <person name="Pereira M."/>
            <person name="Perotto S."/>
            <person name="Peter M."/>
            <person name="Riley R."/>
            <person name="Sitrit Y."/>
            <person name="Stielow B."/>
            <person name="Szollosi G."/>
            <person name="Zifcakova L."/>
            <person name="Stursova M."/>
            <person name="Spatafora J.W."/>
            <person name="Tedersoo L."/>
            <person name="Vaario L.-M."/>
            <person name="Yamada A."/>
            <person name="Yan M."/>
            <person name="Wang P."/>
            <person name="Xu J."/>
            <person name="Bruns T."/>
            <person name="Baldrian P."/>
            <person name="Vilgalys R."/>
            <person name="Henrissat B."/>
            <person name="Grigoriev I.V."/>
            <person name="Hibbett D."/>
            <person name="Nagy L.G."/>
            <person name="Martin F.M."/>
        </authorList>
    </citation>
    <scope>NUCLEOTIDE SEQUENCE</scope>
    <source>
        <strain evidence="4">Prilba</strain>
    </source>
</reference>
<comment type="caution">
    <text evidence="4">The sequence shown here is derived from an EMBL/GenBank/DDBJ whole genome shotgun (WGS) entry which is preliminary data.</text>
</comment>
<sequence length="540" mass="61232">MSSLSSTSTWHSNIVSTFNAALEAYKRKTKKDLVLHPLLPRLQSCDSPEAIVIVLREQIPAFSQSRNGDDALIKWVTPTVNVFRPANAIFAGIGVLLFAAKDARASRDRLIDLFNRIEGFFRRLEIYAGITPTTAMRDIIIKIMIEILSILAIATNELKRGRLKKYMRKLTGNTEIDDSLRRLDILTREEARMAIAENLKMTHSVDDRVKSIDDRVMSIIDDKVMSIDDRVKSVEGNVQYVRSDVRDVEHTVQSISSNISSRVRGVDDKLDQVNRNQLKDSLLRWLSPPDPSISHNIARKTHHNGTAQWFLQGSLFNQWKSTDPFLWIHGKPGSGKSIICSSIIEDITALRNAGKASMAYFYFDFRDVDKQNLHNLLSSLLIQLSARSDACCDILSRLYSLHDRGVRKPSDRAMAECLKEMLTFEAQGPTYIVMDALDECPITPAIPSPREEVLEFVDELIGLQLPNLHICVTSRPEQDIQTVLKHLTQLAVSLHGESGQRHDIANYVTSFVHSDQRMRRWRKEDRDLVIQTLSEKADGM</sequence>
<proteinExistence type="predicted"/>
<dbReference type="Gene3D" id="3.40.50.300">
    <property type="entry name" value="P-loop containing nucleotide triphosphate hydrolases"/>
    <property type="match status" value="1"/>
</dbReference>
<dbReference type="AlphaFoldDB" id="A0A9P5N696"/>
<feature type="domain" description="Fungal STAND N-terminal Goodbye" evidence="2">
    <location>
        <begin position="80"/>
        <end position="127"/>
    </location>
</feature>
<dbReference type="OrthoDB" id="5981048at2759"/>
<accession>A0A9P5N696</accession>
<dbReference type="Pfam" id="PF17109">
    <property type="entry name" value="Goodbye"/>
    <property type="match status" value="1"/>
</dbReference>
<dbReference type="InterPro" id="IPR056884">
    <property type="entry name" value="NPHP3-like_N"/>
</dbReference>
<evidence type="ECO:0000313" key="5">
    <source>
        <dbReference type="Proteomes" id="UP000759537"/>
    </source>
</evidence>